<accession>A0ACC6V152</accession>
<proteinExistence type="predicted"/>
<sequence length="64" mass="7755">MFRVLINRGLWRVLVTGKEEDLDLLEEGWELAGEYKRWRDAYRVALRLADAHEYVLEWYLEEVA</sequence>
<organism evidence="1 2">
    <name type="scientific">Thermoproteus sp. AZ2</name>
    <dbReference type="NCBI Taxonomy" id="1609232"/>
    <lineage>
        <taxon>Archaea</taxon>
        <taxon>Thermoproteota</taxon>
        <taxon>Thermoprotei</taxon>
        <taxon>Thermoproteales</taxon>
        <taxon>Thermoproteaceae</taxon>
        <taxon>Thermoproteus</taxon>
    </lineage>
</organism>
<reference evidence="1" key="1">
    <citation type="submission" date="2024-07" db="EMBL/GenBank/DDBJ databases">
        <title>Metagenome and Metagenome-Assembled Genomes of Archaea from a hot spring from the geothermal field of Los Azufres, Mexico.</title>
        <authorList>
            <person name="Marin-Paredes R."/>
            <person name="Martinez-Romero E."/>
            <person name="Servin-Garciduenas L.E."/>
        </authorList>
    </citation>
    <scope>NUCLEOTIDE SEQUENCE</scope>
</reference>
<protein>
    <submittedName>
        <fullName evidence="1">Uncharacterized protein</fullName>
    </submittedName>
</protein>
<comment type="caution">
    <text evidence="1">The sequence shown here is derived from an EMBL/GenBank/DDBJ whole genome shotgun (WGS) entry which is preliminary data.</text>
</comment>
<evidence type="ECO:0000313" key="1">
    <source>
        <dbReference type="EMBL" id="MFB6490778.1"/>
    </source>
</evidence>
<name>A0ACC6V152_9CREN</name>
<dbReference type="EMBL" id="JZWT02000014">
    <property type="protein sequence ID" value="MFB6490778.1"/>
    <property type="molecule type" value="Genomic_DNA"/>
</dbReference>
<dbReference type="Proteomes" id="UP000033636">
    <property type="component" value="Unassembled WGS sequence"/>
</dbReference>
<gene>
    <name evidence="1" type="ORF">TU35_005975</name>
</gene>
<evidence type="ECO:0000313" key="2">
    <source>
        <dbReference type="Proteomes" id="UP000033636"/>
    </source>
</evidence>